<dbReference type="Gene3D" id="3.90.25.10">
    <property type="entry name" value="UDP-galactose 4-epimerase, domain 1"/>
    <property type="match status" value="1"/>
</dbReference>
<evidence type="ECO:0000256" key="1">
    <source>
        <dbReference type="ARBA" id="ARBA00000083"/>
    </source>
</evidence>
<evidence type="ECO:0000256" key="2">
    <source>
        <dbReference type="ARBA" id="ARBA00001911"/>
    </source>
</evidence>
<dbReference type="Pfam" id="PF01370">
    <property type="entry name" value="Epimerase"/>
    <property type="match status" value="1"/>
</dbReference>
<dbReference type="UniPathway" id="UPA00214"/>
<comment type="pathway">
    <text evidence="3 10">Carbohydrate metabolism; galactose metabolism.</text>
</comment>
<organism evidence="12 13">
    <name type="scientific">Candidatus Abyssobacteria bacterium SURF_17</name>
    <dbReference type="NCBI Taxonomy" id="2093361"/>
    <lineage>
        <taxon>Bacteria</taxon>
        <taxon>Pseudomonadati</taxon>
        <taxon>Candidatus Hydrogenedentota</taxon>
        <taxon>Candidatus Abyssobacteria</taxon>
    </lineage>
</organism>
<protein>
    <recommendedName>
        <fullName evidence="6 10">UDP-glucose 4-epimerase</fullName>
        <ecNumber evidence="5 10">5.1.3.2</ecNumber>
    </recommendedName>
</protein>
<keyword evidence="7 10" id="KW-0520">NAD</keyword>
<evidence type="ECO:0000256" key="7">
    <source>
        <dbReference type="ARBA" id="ARBA00023027"/>
    </source>
</evidence>
<evidence type="ECO:0000313" key="12">
    <source>
        <dbReference type="EMBL" id="RJP74733.1"/>
    </source>
</evidence>
<name>A0A419F8F8_9BACT</name>
<evidence type="ECO:0000259" key="11">
    <source>
        <dbReference type="Pfam" id="PF01370"/>
    </source>
</evidence>
<evidence type="ECO:0000256" key="6">
    <source>
        <dbReference type="ARBA" id="ARBA00018569"/>
    </source>
</evidence>
<comment type="similarity">
    <text evidence="4 10">Belongs to the NAD(P)-dependent epimerase/dehydratase family.</text>
</comment>
<dbReference type="PANTHER" id="PTHR43725">
    <property type="entry name" value="UDP-GLUCOSE 4-EPIMERASE"/>
    <property type="match status" value="1"/>
</dbReference>
<keyword evidence="9 10" id="KW-0119">Carbohydrate metabolism</keyword>
<feature type="domain" description="NAD-dependent epimerase/dehydratase" evidence="11">
    <location>
        <begin position="6"/>
        <end position="254"/>
    </location>
</feature>
<sequence>MTSKNILVTGGAGYIGSHTVKELLRRGYEPIIIDNLSTGYRKLVVGGEFIQADLRNPDAVRQIFSGHRINAVIHFAASCYVGESVEKPMMYYENNVLCGMNLLAAMLAHDVRCIIFSSSAAVYGNPIHVPIREEHPQNPINPYGQTKSLFEDILRSHERLYGMQFVSLRYFNAAGCDPEAEIGETHEPETHLIPLALDVAVGRTPNLRVFGTDYDTPDGTCIRDFIHVCDLADAHIRTLEYLMDGGASAVFNVGTGTGHSVREIIRAAERVTGRSIPAVNAPRRPGDPPSLVASAEKLKGAIGWTAQHSALDEILSTAWNWHKKLRGCAD</sequence>
<evidence type="ECO:0000256" key="5">
    <source>
        <dbReference type="ARBA" id="ARBA00013189"/>
    </source>
</evidence>
<evidence type="ECO:0000313" key="13">
    <source>
        <dbReference type="Proteomes" id="UP000285961"/>
    </source>
</evidence>
<comment type="catalytic activity">
    <reaction evidence="1 10">
        <text>UDP-alpha-D-glucose = UDP-alpha-D-galactose</text>
        <dbReference type="Rhea" id="RHEA:22168"/>
        <dbReference type="ChEBI" id="CHEBI:58885"/>
        <dbReference type="ChEBI" id="CHEBI:66914"/>
        <dbReference type="EC" id="5.1.3.2"/>
    </reaction>
</comment>
<comment type="subunit">
    <text evidence="10">Homodimer.</text>
</comment>
<dbReference type="Gene3D" id="3.40.50.720">
    <property type="entry name" value="NAD(P)-binding Rossmann-like Domain"/>
    <property type="match status" value="1"/>
</dbReference>
<comment type="cofactor">
    <cofactor evidence="2 10">
        <name>NAD(+)</name>
        <dbReference type="ChEBI" id="CHEBI:57540"/>
    </cofactor>
</comment>
<evidence type="ECO:0000256" key="10">
    <source>
        <dbReference type="RuleBase" id="RU366046"/>
    </source>
</evidence>
<dbReference type="InterPro" id="IPR001509">
    <property type="entry name" value="Epimerase_deHydtase"/>
</dbReference>
<dbReference type="GO" id="GO:0003978">
    <property type="term" value="F:UDP-glucose 4-epimerase activity"/>
    <property type="evidence" value="ECO:0007669"/>
    <property type="project" value="UniProtKB-UniRule"/>
</dbReference>
<evidence type="ECO:0000256" key="9">
    <source>
        <dbReference type="ARBA" id="ARBA00023277"/>
    </source>
</evidence>
<evidence type="ECO:0000256" key="4">
    <source>
        <dbReference type="ARBA" id="ARBA00007637"/>
    </source>
</evidence>
<dbReference type="NCBIfam" id="TIGR01179">
    <property type="entry name" value="galE"/>
    <property type="match status" value="1"/>
</dbReference>
<dbReference type="PANTHER" id="PTHR43725:SF53">
    <property type="entry name" value="UDP-ARABINOSE 4-EPIMERASE 1"/>
    <property type="match status" value="1"/>
</dbReference>
<accession>A0A419F8F8</accession>
<dbReference type="EC" id="5.1.3.2" evidence="5 10"/>
<evidence type="ECO:0000256" key="8">
    <source>
        <dbReference type="ARBA" id="ARBA00023235"/>
    </source>
</evidence>
<reference evidence="12 13" key="1">
    <citation type="journal article" date="2017" name="ISME J.">
        <title>Energy and carbon metabolisms in a deep terrestrial subsurface fluid microbial community.</title>
        <authorList>
            <person name="Momper L."/>
            <person name="Jungbluth S.P."/>
            <person name="Lee M.D."/>
            <person name="Amend J.P."/>
        </authorList>
    </citation>
    <scope>NUCLEOTIDE SEQUENCE [LARGE SCALE GENOMIC DNA]</scope>
    <source>
        <strain evidence="12">SURF_17</strain>
    </source>
</reference>
<dbReference type="Proteomes" id="UP000285961">
    <property type="component" value="Unassembled WGS sequence"/>
</dbReference>
<dbReference type="InterPro" id="IPR036291">
    <property type="entry name" value="NAD(P)-bd_dom_sf"/>
</dbReference>
<gene>
    <name evidence="12" type="primary">galE</name>
    <name evidence="12" type="ORF">C4532_01745</name>
</gene>
<dbReference type="GO" id="GO:0006012">
    <property type="term" value="P:galactose metabolic process"/>
    <property type="evidence" value="ECO:0007669"/>
    <property type="project" value="UniProtKB-UniPathway"/>
</dbReference>
<proteinExistence type="inferred from homology"/>
<comment type="caution">
    <text evidence="12">The sequence shown here is derived from an EMBL/GenBank/DDBJ whole genome shotgun (WGS) entry which is preliminary data.</text>
</comment>
<dbReference type="CDD" id="cd05247">
    <property type="entry name" value="UDP_G4E_1_SDR_e"/>
    <property type="match status" value="1"/>
</dbReference>
<dbReference type="EMBL" id="QZKI01000011">
    <property type="protein sequence ID" value="RJP74733.1"/>
    <property type="molecule type" value="Genomic_DNA"/>
</dbReference>
<dbReference type="SUPFAM" id="SSF51735">
    <property type="entry name" value="NAD(P)-binding Rossmann-fold domains"/>
    <property type="match status" value="1"/>
</dbReference>
<evidence type="ECO:0000256" key="3">
    <source>
        <dbReference type="ARBA" id="ARBA00004947"/>
    </source>
</evidence>
<keyword evidence="8 10" id="KW-0413">Isomerase</keyword>
<dbReference type="AlphaFoldDB" id="A0A419F8F8"/>
<dbReference type="InterPro" id="IPR005886">
    <property type="entry name" value="UDP_G4E"/>
</dbReference>